<keyword evidence="10" id="KW-0665">Pyrimidine biosynthesis</keyword>
<dbReference type="NCBIfam" id="NF003652">
    <property type="entry name" value="PRK05286.2-5"/>
    <property type="match status" value="1"/>
</dbReference>
<keyword evidence="11" id="KW-0560">Oxidoreductase</keyword>
<evidence type="ECO:0000256" key="12">
    <source>
        <dbReference type="ARBA" id="ARBA00023136"/>
    </source>
</evidence>
<dbReference type="PANTHER" id="PTHR48109">
    <property type="entry name" value="DIHYDROOROTATE DEHYDROGENASE (QUINONE), MITOCHONDRIAL-RELATED"/>
    <property type="match status" value="1"/>
</dbReference>
<dbReference type="InterPro" id="IPR005719">
    <property type="entry name" value="Dihydroorotate_DH_2"/>
</dbReference>
<evidence type="ECO:0000256" key="8">
    <source>
        <dbReference type="ARBA" id="ARBA00022630"/>
    </source>
</evidence>
<protein>
    <recommendedName>
        <fullName evidence="7 14">Dihydroorotate dehydrogenase (quinone)</fullName>
        <ecNumber evidence="6 14">1.3.5.2</ecNumber>
    </recommendedName>
</protein>
<evidence type="ECO:0000256" key="7">
    <source>
        <dbReference type="ARBA" id="ARBA00018366"/>
    </source>
</evidence>
<evidence type="ECO:0000256" key="4">
    <source>
        <dbReference type="ARBA" id="ARBA00005161"/>
    </source>
</evidence>
<dbReference type="PROSITE" id="PS00911">
    <property type="entry name" value="DHODEHASE_1"/>
    <property type="match status" value="1"/>
</dbReference>
<dbReference type="Proteomes" id="UP000199598">
    <property type="component" value="Unassembled WGS sequence"/>
</dbReference>
<comment type="catalytic activity">
    <reaction evidence="13">
        <text>(S)-dihydroorotate + a quinone = orotate + a quinol</text>
        <dbReference type="Rhea" id="RHEA:30187"/>
        <dbReference type="ChEBI" id="CHEBI:24646"/>
        <dbReference type="ChEBI" id="CHEBI:30839"/>
        <dbReference type="ChEBI" id="CHEBI:30864"/>
        <dbReference type="ChEBI" id="CHEBI:132124"/>
        <dbReference type="EC" id="1.3.5.2"/>
    </reaction>
</comment>
<dbReference type="RefSeq" id="WP_093517199.1">
    <property type="nucleotide sequence ID" value="NZ_FOSK01000002.1"/>
</dbReference>
<comment type="cofactor">
    <cofactor evidence="1">
        <name>FMN</name>
        <dbReference type="ChEBI" id="CHEBI:58210"/>
    </cofactor>
</comment>
<accession>A0A1I3WT35</accession>
<evidence type="ECO:0000256" key="11">
    <source>
        <dbReference type="ARBA" id="ARBA00023002"/>
    </source>
</evidence>
<dbReference type="EMBL" id="FOSK01000002">
    <property type="protein sequence ID" value="SFK09611.1"/>
    <property type="molecule type" value="Genomic_DNA"/>
</dbReference>
<evidence type="ECO:0000256" key="3">
    <source>
        <dbReference type="ARBA" id="ARBA00004370"/>
    </source>
</evidence>
<dbReference type="Gene3D" id="3.20.20.70">
    <property type="entry name" value="Aldolase class I"/>
    <property type="match status" value="1"/>
</dbReference>
<keyword evidence="12" id="KW-0472">Membrane</keyword>
<feature type="domain" description="Dihydroorotate dehydrogenase catalytic" evidence="15">
    <location>
        <begin position="52"/>
        <end position="340"/>
    </location>
</feature>
<evidence type="ECO:0000256" key="10">
    <source>
        <dbReference type="ARBA" id="ARBA00022975"/>
    </source>
</evidence>
<sequence>MSIENLINKVGIRALHCLDPETSHNATIKMLASGLAPTFGQIEDKALEYKWGVLTFKNPVGMAAGFDKNAEAITPLMKLGFGHVEVGTVTPLPQEGNPKPRNFRLSADRAVINRYGFNNDGHDVVYERIRKAGRTPGVLGINVGANKLSEDRVADYVLGIKRFAELADYLTANISSPNTPGLRDLQEKDALGHLLTAIMEARNEQEDRLGRKVPVMLKIAPDVTDEALKEIAEVVLTSKVDGMIVSNTTIVRPSTLKDQKQAKEAGGLSGAPLFERSTIALAKTRRAVGPELPLFGVGGVDTPEKAAAKIFAGANQIQLYSGMVYEGQTLVKKINHHLSRLVAARGVANLQELVGIDNDIWADKSLES</sequence>
<dbReference type="NCBIfam" id="TIGR01036">
    <property type="entry name" value="pyrD_sub2"/>
    <property type="match status" value="1"/>
</dbReference>
<dbReference type="EC" id="1.3.5.2" evidence="6 14"/>
<dbReference type="SUPFAM" id="SSF51395">
    <property type="entry name" value="FMN-linked oxidoreductases"/>
    <property type="match status" value="1"/>
</dbReference>
<gene>
    <name evidence="16" type="ORF">SAMN04488518_102113</name>
</gene>
<proteinExistence type="inferred from homology"/>
<evidence type="ECO:0000256" key="14">
    <source>
        <dbReference type="NCBIfam" id="TIGR01036"/>
    </source>
</evidence>
<evidence type="ECO:0000256" key="9">
    <source>
        <dbReference type="ARBA" id="ARBA00022643"/>
    </source>
</evidence>
<organism evidence="16 17">
    <name type="scientific">Pseudovibrio ascidiaceicola</name>
    <dbReference type="NCBI Taxonomy" id="285279"/>
    <lineage>
        <taxon>Bacteria</taxon>
        <taxon>Pseudomonadati</taxon>
        <taxon>Pseudomonadota</taxon>
        <taxon>Alphaproteobacteria</taxon>
        <taxon>Hyphomicrobiales</taxon>
        <taxon>Stappiaceae</taxon>
        <taxon>Pseudovibrio</taxon>
    </lineage>
</organism>
<evidence type="ECO:0000256" key="5">
    <source>
        <dbReference type="ARBA" id="ARBA00005359"/>
    </source>
</evidence>
<evidence type="ECO:0000259" key="15">
    <source>
        <dbReference type="Pfam" id="PF01180"/>
    </source>
</evidence>
<comment type="similarity">
    <text evidence="5">Belongs to the dihydroorotate dehydrogenase family. Type 2 subfamily.</text>
</comment>
<comment type="function">
    <text evidence="2">Catalyzes the conversion of dihydroorotate to orotate with quinone as electron acceptor.</text>
</comment>
<dbReference type="InterPro" id="IPR013785">
    <property type="entry name" value="Aldolase_TIM"/>
</dbReference>
<evidence type="ECO:0000256" key="6">
    <source>
        <dbReference type="ARBA" id="ARBA00012791"/>
    </source>
</evidence>
<evidence type="ECO:0000256" key="2">
    <source>
        <dbReference type="ARBA" id="ARBA00003125"/>
    </source>
</evidence>
<evidence type="ECO:0000256" key="13">
    <source>
        <dbReference type="ARBA" id="ARBA00048639"/>
    </source>
</evidence>
<dbReference type="InterPro" id="IPR001295">
    <property type="entry name" value="Dihydroorotate_DH_CS"/>
</dbReference>
<comment type="subcellular location">
    <subcellularLocation>
        <location evidence="3">Membrane</location>
    </subcellularLocation>
</comment>
<dbReference type="CDD" id="cd04738">
    <property type="entry name" value="DHOD_2_like"/>
    <property type="match status" value="1"/>
</dbReference>
<dbReference type="NCBIfam" id="NF003645">
    <property type="entry name" value="PRK05286.1-2"/>
    <property type="match status" value="1"/>
</dbReference>
<evidence type="ECO:0000313" key="16">
    <source>
        <dbReference type="EMBL" id="SFK09611.1"/>
    </source>
</evidence>
<evidence type="ECO:0000313" key="17">
    <source>
        <dbReference type="Proteomes" id="UP000199598"/>
    </source>
</evidence>
<name>A0A1I3WT35_9HYPH</name>
<dbReference type="InterPro" id="IPR005720">
    <property type="entry name" value="Dihydroorotate_DH_cat"/>
</dbReference>
<reference evidence="16 17" key="1">
    <citation type="submission" date="2016-10" db="EMBL/GenBank/DDBJ databases">
        <authorList>
            <person name="Varghese N."/>
            <person name="Submissions S."/>
        </authorList>
    </citation>
    <scope>NUCLEOTIDE SEQUENCE [LARGE SCALE GENOMIC DNA]</scope>
    <source>
        <strain evidence="16 17">DSM 16392</strain>
    </source>
</reference>
<evidence type="ECO:0000256" key="1">
    <source>
        <dbReference type="ARBA" id="ARBA00001917"/>
    </source>
</evidence>
<dbReference type="PANTHER" id="PTHR48109:SF4">
    <property type="entry name" value="DIHYDROOROTATE DEHYDROGENASE (QUINONE), MITOCHONDRIAL"/>
    <property type="match status" value="1"/>
</dbReference>
<keyword evidence="17" id="KW-1185">Reference proteome</keyword>
<keyword evidence="9" id="KW-0288">FMN</keyword>
<dbReference type="Pfam" id="PF01180">
    <property type="entry name" value="DHO_dh"/>
    <property type="match status" value="1"/>
</dbReference>
<comment type="pathway">
    <text evidence="4">Pyrimidine metabolism; UMP biosynthesis via de novo pathway; orotate from (S)-dihydroorotate (quinone route): step 1/1.</text>
</comment>
<comment type="caution">
    <text evidence="16">The sequence shown here is derived from an EMBL/GenBank/DDBJ whole genome shotgun (WGS) entry which is preliminary data.</text>
</comment>
<keyword evidence="8" id="KW-0285">Flavoprotein</keyword>
<dbReference type="InterPro" id="IPR050074">
    <property type="entry name" value="DHO_dehydrogenase"/>
</dbReference>